<protein>
    <submittedName>
        <fullName evidence="2">Uncharacterized protein</fullName>
    </submittedName>
</protein>
<dbReference type="InParanoid" id="A0A1J7I6X8"/>
<keyword evidence="3" id="KW-1185">Reference proteome</keyword>
<feature type="region of interest" description="Disordered" evidence="1">
    <location>
        <begin position="241"/>
        <end position="292"/>
    </location>
</feature>
<proteinExistence type="predicted"/>
<evidence type="ECO:0000313" key="2">
    <source>
        <dbReference type="EMBL" id="OIW23391.1"/>
    </source>
</evidence>
<dbReference type="AlphaFoldDB" id="A0A1J7I6X8"/>
<evidence type="ECO:0000313" key="3">
    <source>
        <dbReference type="Proteomes" id="UP000182658"/>
    </source>
</evidence>
<feature type="region of interest" description="Disordered" evidence="1">
    <location>
        <begin position="108"/>
        <end position="139"/>
    </location>
</feature>
<organism evidence="2 3">
    <name type="scientific">Coniochaeta ligniaria NRRL 30616</name>
    <dbReference type="NCBI Taxonomy" id="1408157"/>
    <lineage>
        <taxon>Eukaryota</taxon>
        <taxon>Fungi</taxon>
        <taxon>Dikarya</taxon>
        <taxon>Ascomycota</taxon>
        <taxon>Pezizomycotina</taxon>
        <taxon>Sordariomycetes</taxon>
        <taxon>Sordariomycetidae</taxon>
        <taxon>Coniochaetales</taxon>
        <taxon>Coniochaetaceae</taxon>
        <taxon>Coniochaeta</taxon>
    </lineage>
</organism>
<feature type="compositionally biased region" description="Acidic residues" evidence="1">
    <location>
        <begin position="125"/>
        <end position="139"/>
    </location>
</feature>
<sequence length="292" mass="32612">MANNSAGEGSARAPLPSYEDLLRGKRITLLTDEAQRLRWVLDGSLTTAITVLQQPYHDPDTTPEPYCTSQGNGDPTWHAVSQAPYTDPKISTVTVSVIEIDEWEEQWRDAHRGHTTPPARSENGDREDNDDDDDDDWDFPSECCGEQRPHPQDMSLVVKASGEFITVHDYVSAVHPWLMRKYDDLMGALTIDEPLSLPAEENLMVTLGGPKNLSVGTKEVWLKNKDKSHYLQFAQRPVYTEHHWDPPAPADSPDGRPPGYTGRWPPTPPPAFGPLSGGQHTWGTGFPSHWRS</sequence>
<gene>
    <name evidence="2" type="ORF">CONLIGDRAFT_126421</name>
</gene>
<dbReference type="OrthoDB" id="3944545at2759"/>
<dbReference type="EMBL" id="KV875106">
    <property type="protein sequence ID" value="OIW23391.1"/>
    <property type="molecule type" value="Genomic_DNA"/>
</dbReference>
<accession>A0A1J7I6X8</accession>
<evidence type="ECO:0000256" key="1">
    <source>
        <dbReference type="SAM" id="MobiDB-lite"/>
    </source>
</evidence>
<reference evidence="2 3" key="1">
    <citation type="submission" date="2016-10" db="EMBL/GenBank/DDBJ databases">
        <title>Draft genome sequence of Coniochaeta ligniaria NRRL30616, a lignocellulolytic fungus for bioabatement of inhibitors in plant biomass hydrolysates.</title>
        <authorList>
            <consortium name="DOE Joint Genome Institute"/>
            <person name="Jimenez D.J."/>
            <person name="Hector R.E."/>
            <person name="Riley R."/>
            <person name="Sun H."/>
            <person name="Grigoriev I.V."/>
            <person name="Van Elsas J.D."/>
            <person name="Nichols N.N."/>
        </authorList>
    </citation>
    <scope>NUCLEOTIDE SEQUENCE [LARGE SCALE GENOMIC DNA]</scope>
    <source>
        <strain evidence="2 3">NRRL 30616</strain>
    </source>
</reference>
<name>A0A1J7I6X8_9PEZI</name>
<dbReference type="Proteomes" id="UP000182658">
    <property type="component" value="Unassembled WGS sequence"/>
</dbReference>